<dbReference type="GO" id="GO:0071035">
    <property type="term" value="P:nuclear polyadenylation-dependent rRNA catabolic process"/>
    <property type="evidence" value="ECO:0007669"/>
    <property type="project" value="TreeGrafter"/>
</dbReference>
<dbReference type="GO" id="GO:0005730">
    <property type="term" value="C:nucleolus"/>
    <property type="evidence" value="ECO:0007669"/>
    <property type="project" value="UniProtKB-SubCell"/>
</dbReference>
<dbReference type="InterPro" id="IPR027408">
    <property type="entry name" value="PNPase/RNase_PH_dom_sf"/>
</dbReference>
<organism evidence="9 10">
    <name type="scientific">Acrobeloides nanus</name>
    <dbReference type="NCBI Taxonomy" id="290746"/>
    <lineage>
        <taxon>Eukaryota</taxon>
        <taxon>Metazoa</taxon>
        <taxon>Ecdysozoa</taxon>
        <taxon>Nematoda</taxon>
        <taxon>Chromadorea</taxon>
        <taxon>Rhabditida</taxon>
        <taxon>Tylenchina</taxon>
        <taxon>Cephalobomorpha</taxon>
        <taxon>Cephaloboidea</taxon>
        <taxon>Cephalobidae</taxon>
        <taxon>Acrobeloides</taxon>
    </lineage>
</organism>
<dbReference type="GO" id="GO:0034476">
    <property type="term" value="P:U5 snRNA 3'-end processing"/>
    <property type="evidence" value="ECO:0007669"/>
    <property type="project" value="TreeGrafter"/>
</dbReference>
<dbReference type="SUPFAM" id="SSF55666">
    <property type="entry name" value="Ribonuclease PH domain 2-like"/>
    <property type="match status" value="1"/>
</dbReference>
<dbReference type="InterPro" id="IPR001247">
    <property type="entry name" value="ExoRNase_PH_dom1"/>
</dbReference>
<name>A0A914DGJ6_9BILA</name>
<evidence type="ECO:0000256" key="1">
    <source>
        <dbReference type="ARBA" id="ARBA00004496"/>
    </source>
</evidence>
<evidence type="ECO:0000259" key="8">
    <source>
        <dbReference type="Pfam" id="PF03725"/>
    </source>
</evidence>
<keyword evidence="5" id="KW-0271">Exosome</keyword>
<dbReference type="PANTHER" id="PTHR11097:SF8">
    <property type="entry name" value="EXOSOME COMPLEX COMPONENT RRP42"/>
    <property type="match status" value="1"/>
</dbReference>
<evidence type="ECO:0000256" key="6">
    <source>
        <dbReference type="ARBA" id="ARBA00042523"/>
    </source>
</evidence>
<proteinExistence type="inferred from homology"/>
<evidence type="ECO:0000256" key="5">
    <source>
        <dbReference type="ARBA" id="ARBA00022835"/>
    </source>
</evidence>
<dbReference type="SUPFAM" id="SSF54211">
    <property type="entry name" value="Ribosomal protein S5 domain 2-like"/>
    <property type="match status" value="1"/>
</dbReference>
<evidence type="ECO:0000256" key="3">
    <source>
        <dbReference type="ARBA" id="ARBA00006678"/>
    </source>
</evidence>
<evidence type="ECO:0000256" key="2">
    <source>
        <dbReference type="ARBA" id="ARBA00004604"/>
    </source>
</evidence>
<dbReference type="GO" id="GO:0071028">
    <property type="term" value="P:nuclear mRNA surveillance"/>
    <property type="evidence" value="ECO:0007669"/>
    <property type="project" value="TreeGrafter"/>
</dbReference>
<reference evidence="10" key="1">
    <citation type="submission" date="2022-11" db="UniProtKB">
        <authorList>
            <consortium name="WormBaseParasite"/>
        </authorList>
    </citation>
    <scope>IDENTIFICATION</scope>
</reference>
<keyword evidence="4" id="KW-0963">Cytoplasm</keyword>
<dbReference type="GO" id="GO:0034473">
    <property type="term" value="P:U1 snRNA 3'-end processing"/>
    <property type="evidence" value="ECO:0007669"/>
    <property type="project" value="TreeGrafter"/>
</dbReference>
<comment type="similarity">
    <text evidence="3">Belongs to the RNase PH family.</text>
</comment>
<dbReference type="GO" id="GO:0000177">
    <property type="term" value="C:cytoplasmic exosome (RNase complex)"/>
    <property type="evidence" value="ECO:0007669"/>
    <property type="project" value="TreeGrafter"/>
</dbReference>
<dbReference type="InterPro" id="IPR020568">
    <property type="entry name" value="Ribosomal_Su5_D2-typ_SF"/>
</dbReference>
<evidence type="ECO:0000313" key="10">
    <source>
        <dbReference type="WBParaSite" id="ACRNAN_scaffold2457.g20098.t1"/>
    </source>
</evidence>
<dbReference type="GO" id="GO:0034475">
    <property type="term" value="P:U4 snRNA 3'-end processing"/>
    <property type="evidence" value="ECO:0007669"/>
    <property type="project" value="TreeGrafter"/>
</dbReference>
<comment type="subcellular location">
    <subcellularLocation>
        <location evidence="1">Cytoplasm</location>
    </subcellularLocation>
    <subcellularLocation>
        <location evidence="2">Nucleus</location>
        <location evidence="2">Nucleolus</location>
    </subcellularLocation>
</comment>
<evidence type="ECO:0000256" key="4">
    <source>
        <dbReference type="ARBA" id="ARBA00022490"/>
    </source>
</evidence>
<dbReference type="GO" id="GO:0035925">
    <property type="term" value="F:mRNA 3'-UTR AU-rich region binding"/>
    <property type="evidence" value="ECO:0007669"/>
    <property type="project" value="TreeGrafter"/>
</dbReference>
<dbReference type="GO" id="GO:0071038">
    <property type="term" value="P:TRAMP-dependent tRNA surveillance pathway"/>
    <property type="evidence" value="ECO:0007669"/>
    <property type="project" value="TreeGrafter"/>
</dbReference>
<evidence type="ECO:0000259" key="7">
    <source>
        <dbReference type="Pfam" id="PF01138"/>
    </source>
</evidence>
<keyword evidence="9" id="KW-1185">Reference proteome</keyword>
<accession>A0A914DGJ6</accession>
<feature type="domain" description="Exoribonuclease phosphorolytic" evidence="8">
    <location>
        <begin position="197"/>
        <end position="276"/>
    </location>
</feature>
<dbReference type="InterPro" id="IPR036345">
    <property type="entry name" value="ExoRNase_PH_dom2_sf"/>
</dbReference>
<protein>
    <recommendedName>
        <fullName evidence="6">Ribosomal RNA-processing protein 42</fullName>
    </recommendedName>
</protein>
<dbReference type="Gene3D" id="3.30.230.70">
    <property type="entry name" value="GHMP Kinase, N-terminal domain"/>
    <property type="match status" value="1"/>
</dbReference>
<dbReference type="GO" id="GO:0000176">
    <property type="term" value="C:nuclear exosome (RNase complex)"/>
    <property type="evidence" value="ECO:0007669"/>
    <property type="project" value="TreeGrafter"/>
</dbReference>
<dbReference type="CDD" id="cd11367">
    <property type="entry name" value="RNase_PH_RRP42"/>
    <property type="match status" value="1"/>
</dbReference>
<dbReference type="Pfam" id="PF03725">
    <property type="entry name" value="RNase_PH_C"/>
    <property type="match status" value="1"/>
</dbReference>
<dbReference type="InterPro" id="IPR050590">
    <property type="entry name" value="Exosome_comp_Rrp42_subfam"/>
</dbReference>
<dbReference type="Pfam" id="PF01138">
    <property type="entry name" value="RNase_PH"/>
    <property type="match status" value="1"/>
</dbReference>
<feature type="domain" description="Exoribonuclease phosphorolytic" evidence="7">
    <location>
        <begin position="33"/>
        <end position="166"/>
    </location>
</feature>
<dbReference type="InterPro" id="IPR015847">
    <property type="entry name" value="ExoRNase_PH_dom2"/>
</dbReference>
<dbReference type="GO" id="GO:0000467">
    <property type="term" value="P:exonucleolytic trimming to generate mature 3'-end of 5.8S rRNA from tricistronic rRNA transcript (SSU-rRNA, 5.8S rRNA, LSU-rRNA)"/>
    <property type="evidence" value="ECO:0007669"/>
    <property type="project" value="TreeGrafter"/>
</dbReference>
<dbReference type="Proteomes" id="UP000887540">
    <property type="component" value="Unplaced"/>
</dbReference>
<dbReference type="WBParaSite" id="ACRNAN_scaffold2457.g20098.t1">
    <property type="protein sequence ID" value="ACRNAN_scaffold2457.g20098.t1"/>
    <property type="gene ID" value="ACRNAN_scaffold2457.g20098"/>
</dbReference>
<dbReference type="GO" id="GO:0016075">
    <property type="term" value="P:rRNA catabolic process"/>
    <property type="evidence" value="ECO:0007669"/>
    <property type="project" value="TreeGrafter"/>
</dbReference>
<dbReference type="AlphaFoldDB" id="A0A914DGJ6"/>
<evidence type="ECO:0000313" key="9">
    <source>
        <dbReference type="Proteomes" id="UP000887540"/>
    </source>
</evidence>
<sequence>MNVNVSLSNGEKNYIIDGVQDGMRADGRGHFDYRPIFIESGVLATTDGSARIRIGTTDVLVGIKAELATVENTQEAVNRIKFFVDFSANATPQFEGRGGESYALEIANTLYEAYNNDNVLPDLSKLILSKTHMWVLYADIVLLQYGGNIMDAASLGVRTALADTKLVNVVVRPADEGKLMVDLPDERKLWSLDVSKVPLVVEASKIGDVSVVDATIIEENCATSSLFVGIMPPECDYNPSAPSVSDDDCVLTLVRKSKGGSLELESIEEMINTGVRAARELNKALIKRLNEEVMEPYKPTIHRSQTFLH</sequence>
<dbReference type="PANTHER" id="PTHR11097">
    <property type="entry name" value="EXOSOME COMPLEX EXONUCLEASE RIBOSOMAL RNA PROCESSING PROTEIN"/>
    <property type="match status" value="1"/>
</dbReference>